<feature type="repeat" description="ARM" evidence="2">
    <location>
        <begin position="424"/>
        <end position="466"/>
    </location>
</feature>
<dbReference type="InterPro" id="IPR011989">
    <property type="entry name" value="ARM-like"/>
</dbReference>
<dbReference type="PANTHER" id="PTHR23315:SF334">
    <property type="entry name" value="VACUOLAR PROTEIN 8"/>
    <property type="match status" value="1"/>
</dbReference>
<feature type="compositionally biased region" description="Low complexity" evidence="3">
    <location>
        <begin position="1403"/>
        <end position="1415"/>
    </location>
</feature>
<protein>
    <submittedName>
        <fullName evidence="4">Uncharacterized protein</fullName>
    </submittedName>
</protein>
<evidence type="ECO:0000256" key="3">
    <source>
        <dbReference type="SAM" id="MobiDB-lite"/>
    </source>
</evidence>
<dbReference type="Pfam" id="PF00514">
    <property type="entry name" value="Arm"/>
    <property type="match status" value="2"/>
</dbReference>
<proteinExistence type="predicted"/>
<dbReference type="Gene3D" id="1.25.10.10">
    <property type="entry name" value="Leucine-rich Repeat Variant"/>
    <property type="match status" value="6"/>
</dbReference>
<sequence>MDALSTECPWMHRQQLPEMVPRSMLVQWGGIDYLEQQQQQQQQQLQYHNSKMSAMETSGNMFMQSGNGLPAATTEGPQHFKPLPWGGGQSMMHHSGCDFVVSEGNNAMQGLTADSRSHLQSHTEGWGPEGMDCNLHGNPNLKSAFRSNVLPTHMRRECFNQSEISPQFYTMPQCPSNLGANGLHSLAEGGSKALHFLGSISTNVDGRHPCIQQGPEVEKSKTQSIQDLIHALQTGGSRSKMEAAITVRSLAASHNLHQVALIAAGGICPLVELLSYEAGETHWPPEMREKAMITVRAEAALALASLSVSNDDNKSAIGAAGAIPLLCDLIQFDEESYNPAVASYQKQEMAPFLVLARDAGVGALSCLSKNEKNKEAILAAQAVPVLVHMVDHGTSFGRAAAANVLAKLTTGDNVQNKAVVGKEGAIPALLRLIKHGSPKARETAAEALANLALYDWNKAKIIQEGGIDCLSKMVEGGGLQPEKDAAAAALNVLKGSLESPSKPQNGTDEKSLSSADTKQETSEERQQPKPDDETPGLKARQPKRVAAGEEHLQSSIVKGCANSQSHNSMPVLRTNFSGINPLLPAMQTIVTSELTSSLAPPLVGQPSIQADAVPGFCPKGVSPVMPGRKRLKMTLPDMDARSAQLTKEPGNQTCFHTNVEPMSYSVDKRSSAAGSWLRYRGGQYQAHQSFHPTGCSHQDRQNMRDQSRQCAEGDQPAAGGILALVDALSSLNPGAQEFSALALMLLASQGGFEVKTAIADAGALPPLVAMVDNSTSPMIRESAAAAIAKLVSCHPVNRAAVVRCGGVRAMVNMAKWSATFVNGPASGGSLAARTQAAAIVAVLNISEVLDRQSMGMGLKDALPILGHMLESENLEEIGAGVGGLQALGLSLGIEPDITLTEDGDQAQYEWPKPRKFEVVAVEMITALLDLGRGSSEEAKLAAFRALAGFRQPGRPDTVSITVVDASLSTGEKQLMTRMRNEGVQALFTLLERGPSTAGFREIVIGAFAGVVASEKLNVYIEEFGAVQQLMRFLQEGPTIATRVFAAATVANMGAKKKRLDAISSDHILLLLQLLASDAEVTEPNVNSGRPNSVSYGAMFPHPDSQLHSAGHCPANSMHNQYMMPYNLLREHAAAILVYTALSGEKKKQAIIAAGAAPVLVRVLQGCLSFSENCVIPSAHSDFLHPFLNARPIVAPVFPQATQEFAMMGLILLADKSTETMEKIVEAGGIPILVKMLAATGGRGKLGASWSEMAAAALLSLAGCDNAREEIIRVGGIASLVQVLKGEGGASAFSLTGLAAMAQLLGVLALNNQEAKLHMAKAGVVRCLVDILVGGGCLAWAAEGEGRTREGPGLVALAQEAAAAALATVVLHCPGNAEAAVEAGVIGPLVRLLGSPIPASKVVGASGSPDSGASSAETGVTHDSNSRTTDVSGEGGPGAGPGPVEICATDGEGGSGGTRVGGSLAAMAALGNLVSCFPQCRHEIVDAGGIIRLANLLQDQASPKVKGESPPVSGVVQVLDMAACQIKLHESAALVLGLLTEGEIGEAQEPVGFPSDEIKSFRDPSTTPKGSLSPATQAHELNNDQEECDNKRQEPAQVDTINNLISSSCECGLAYMPAEAEVDQADKTRGNHVTSFAPNVIQNSL</sequence>
<feature type="repeat" description="ARM" evidence="2">
    <location>
        <begin position="265"/>
        <end position="321"/>
    </location>
</feature>
<evidence type="ECO:0000313" key="5">
    <source>
        <dbReference type="Proteomes" id="UP001497444"/>
    </source>
</evidence>
<gene>
    <name evidence="4" type="ORF">CSSPJE1EN1_LOCUS5789</name>
</gene>
<dbReference type="Proteomes" id="UP001497444">
    <property type="component" value="Chromosome 13"/>
</dbReference>
<evidence type="ECO:0000256" key="1">
    <source>
        <dbReference type="ARBA" id="ARBA00022786"/>
    </source>
</evidence>
<dbReference type="InterPro" id="IPR016024">
    <property type="entry name" value="ARM-type_fold"/>
</dbReference>
<dbReference type="PROSITE" id="PS50176">
    <property type="entry name" value="ARM_REPEAT"/>
    <property type="match status" value="3"/>
</dbReference>
<keyword evidence="5" id="KW-1185">Reference proteome</keyword>
<name>A0ABP0W291_9BRYO</name>
<evidence type="ECO:0000313" key="4">
    <source>
        <dbReference type="EMBL" id="CAK9260311.1"/>
    </source>
</evidence>
<feature type="compositionally biased region" description="Basic and acidic residues" evidence="3">
    <location>
        <begin position="507"/>
        <end position="532"/>
    </location>
</feature>
<feature type="region of interest" description="Disordered" evidence="3">
    <location>
        <begin position="1548"/>
        <end position="1575"/>
    </location>
</feature>
<accession>A0ABP0W291</accession>
<dbReference type="PANTHER" id="PTHR23315">
    <property type="entry name" value="U BOX DOMAIN-CONTAINING"/>
    <property type="match status" value="1"/>
</dbReference>
<dbReference type="EMBL" id="OZ020108">
    <property type="protein sequence ID" value="CAK9260311.1"/>
    <property type="molecule type" value="Genomic_DNA"/>
</dbReference>
<dbReference type="SMART" id="SM00185">
    <property type="entry name" value="ARM"/>
    <property type="match status" value="11"/>
</dbReference>
<feature type="region of interest" description="Disordered" evidence="3">
    <location>
        <begin position="1403"/>
        <end position="1452"/>
    </location>
</feature>
<feature type="compositionally biased region" description="Polar residues" evidence="3">
    <location>
        <begin position="1416"/>
        <end position="1430"/>
    </location>
</feature>
<evidence type="ECO:0000256" key="2">
    <source>
        <dbReference type="PROSITE-ProRule" id="PRU00259"/>
    </source>
</evidence>
<dbReference type="SUPFAM" id="SSF48371">
    <property type="entry name" value="ARM repeat"/>
    <property type="match status" value="3"/>
</dbReference>
<feature type="repeat" description="ARM" evidence="2">
    <location>
        <begin position="1227"/>
        <end position="1275"/>
    </location>
</feature>
<reference evidence="4" key="1">
    <citation type="submission" date="2024-02" db="EMBL/GenBank/DDBJ databases">
        <authorList>
            <consortium name="ELIXIR-Norway"/>
            <consortium name="Elixir Norway"/>
        </authorList>
    </citation>
    <scope>NUCLEOTIDE SEQUENCE</scope>
</reference>
<organism evidence="4 5">
    <name type="scientific">Sphagnum jensenii</name>
    <dbReference type="NCBI Taxonomy" id="128206"/>
    <lineage>
        <taxon>Eukaryota</taxon>
        <taxon>Viridiplantae</taxon>
        <taxon>Streptophyta</taxon>
        <taxon>Embryophyta</taxon>
        <taxon>Bryophyta</taxon>
        <taxon>Sphagnophytina</taxon>
        <taxon>Sphagnopsida</taxon>
        <taxon>Sphagnales</taxon>
        <taxon>Sphagnaceae</taxon>
        <taxon>Sphagnum</taxon>
    </lineage>
</organism>
<keyword evidence="1" id="KW-0833">Ubl conjugation pathway</keyword>
<feature type="compositionally biased region" description="Polar residues" evidence="3">
    <location>
        <begin position="1562"/>
        <end position="1575"/>
    </location>
</feature>
<dbReference type="InterPro" id="IPR000225">
    <property type="entry name" value="Armadillo"/>
</dbReference>
<feature type="region of interest" description="Disordered" evidence="3">
    <location>
        <begin position="496"/>
        <end position="552"/>
    </location>
</feature>